<dbReference type="InterPro" id="IPR004360">
    <property type="entry name" value="Glyas_Fos-R_dOase_dom"/>
</dbReference>
<sequence>MLRSASVTANIPASDIERAKSFYADTFGLEPATEVGDGGMLIYRTDGGTVFSLYQTEYAGQAGHTIAQFHVDDVVGEARALQAKGVSLETYDMPGVEWEDGVADMGGMGQAAWFKDSEGNILCIDSGFPQD</sequence>
<comment type="caution">
    <text evidence="2">The sequence shown here is derived from an EMBL/GenBank/DDBJ whole genome shotgun (WGS) entry which is preliminary data.</text>
</comment>
<proteinExistence type="predicted"/>
<feature type="domain" description="VOC" evidence="1">
    <location>
        <begin position="3"/>
        <end position="127"/>
    </location>
</feature>
<organism evidence="2 3">
    <name type="scientific">Humibacillus xanthopallidus</name>
    <dbReference type="NCBI Taxonomy" id="412689"/>
    <lineage>
        <taxon>Bacteria</taxon>
        <taxon>Bacillati</taxon>
        <taxon>Actinomycetota</taxon>
        <taxon>Actinomycetes</taxon>
        <taxon>Micrococcales</taxon>
        <taxon>Intrasporangiaceae</taxon>
        <taxon>Humibacillus</taxon>
    </lineage>
</organism>
<gene>
    <name evidence="2" type="ORF">FBY41_1468</name>
</gene>
<reference evidence="2 3" key="1">
    <citation type="submission" date="2019-06" db="EMBL/GenBank/DDBJ databases">
        <title>Genome sequencing of plant associated microbes to promote plant fitness in Sorghum bicolor and Oryza sativa.</title>
        <authorList>
            <person name="Coleman-Derr D."/>
        </authorList>
    </citation>
    <scope>NUCLEOTIDE SEQUENCE [LARGE SCALE GENOMIC DNA]</scope>
    <source>
        <strain evidence="2 3">KV-663</strain>
    </source>
</reference>
<protein>
    <submittedName>
        <fullName evidence="2">Putative enzyme related to lactoylglutathione lyase</fullName>
    </submittedName>
</protein>
<evidence type="ECO:0000313" key="3">
    <source>
        <dbReference type="Proteomes" id="UP000316747"/>
    </source>
</evidence>
<dbReference type="InterPro" id="IPR037523">
    <property type="entry name" value="VOC_core"/>
</dbReference>
<evidence type="ECO:0000259" key="1">
    <source>
        <dbReference type="PROSITE" id="PS51819"/>
    </source>
</evidence>
<dbReference type="GO" id="GO:0016829">
    <property type="term" value="F:lyase activity"/>
    <property type="evidence" value="ECO:0007669"/>
    <property type="project" value="UniProtKB-KW"/>
</dbReference>
<dbReference type="RefSeq" id="WP_141842677.1">
    <property type="nucleotide sequence ID" value="NZ_VFPM01000001.1"/>
</dbReference>
<name>A0A543I3B2_9MICO</name>
<dbReference type="Proteomes" id="UP000316747">
    <property type="component" value="Unassembled WGS sequence"/>
</dbReference>
<keyword evidence="2" id="KW-0456">Lyase</keyword>
<dbReference type="AlphaFoldDB" id="A0A543I3B2"/>
<dbReference type="Gene3D" id="3.10.180.10">
    <property type="entry name" value="2,3-Dihydroxybiphenyl 1,2-Dioxygenase, domain 1"/>
    <property type="match status" value="1"/>
</dbReference>
<dbReference type="SUPFAM" id="SSF54593">
    <property type="entry name" value="Glyoxalase/Bleomycin resistance protein/Dihydroxybiphenyl dioxygenase"/>
    <property type="match status" value="1"/>
</dbReference>
<dbReference type="OrthoDB" id="9804907at2"/>
<dbReference type="PROSITE" id="PS51819">
    <property type="entry name" value="VOC"/>
    <property type="match status" value="1"/>
</dbReference>
<dbReference type="InterPro" id="IPR029068">
    <property type="entry name" value="Glyas_Bleomycin-R_OHBP_Dase"/>
</dbReference>
<accession>A0A543I3B2</accession>
<keyword evidence="3" id="KW-1185">Reference proteome</keyword>
<dbReference type="EMBL" id="VFPM01000001">
    <property type="protein sequence ID" value="TQM65083.1"/>
    <property type="molecule type" value="Genomic_DNA"/>
</dbReference>
<evidence type="ECO:0000313" key="2">
    <source>
        <dbReference type="EMBL" id="TQM65083.1"/>
    </source>
</evidence>
<dbReference type="Pfam" id="PF00903">
    <property type="entry name" value="Glyoxalase"/>
    <property type="match status" value="1"/>
</dbReference>